<dbReference type="InterPro" id="IPR050272">
    <property type="entry name" value="Isochorismatase-like_hydrls"/>
</dbReference>
<dbReference type="Gene3D" id="1.10.1660.10">
    <property type="match status" value="1"/>
</dbReference>
<evidence type="ECO:0000256" key="1">
    <source>
        <dbReference type="ARBA" id="ARBA00006336"/>
    </source>
</evidence>
<dbReference type="InterPro" id="IPR009061">
    <property type="entry name" value="DNA-bd_dom_put_sf"/>
</dbReference>
<comment type="caution">
    <text evidence="5">The sequence shown here is derived from an EMBL/GenBank/DDBJ whole genome shotgun (WGS) entry which is preliminary data.</text>
</comment>
<dbReference type="PANTHER" id="PTHR43540">
    <property type="entry name" value="PEROXYUREIDOACRYLATE/UREIDOACRYLATE AMIDOHYDROLASE-RELATED"/>
    <property type="match status" value="1"/>
</dbReference>
<feature type="domain" description="Isochorismatase-like" evidence="4">
    <location>
        <begin position="73"/>
        <end position="245"/>
    </location>
</feature>
<evidence type="ECO:0000313" key="5">
    <source>
        <dbReference type="EMBL" id="MFB5189267.1"/>
    </source>
</evidence>
<dbReference type="Proteomes" id="UP001579974">
    <property type="component" value="Unassembled WGS sequence"/>
</dbReference>
<keyword evidence="6" id="KW-1185">Reference proteome</keyword>
<accession>A0ABV5AAQ3</accession>
<dbReference type="InterPro" id="IPR000551">
    <property type="entry name" value="MerR-type_HTH_dom"/>
</dbReference>
<dbReference type="RefSeq" id="WP_275472589.1">
    <property type="nucleotide sequence ID" value="NZ_CP162940.1"/>
</dbReference>
<evidence type="ECO:0000259" key="3">
    <source>
        <dbReference type="Pfam" id="PF00376"/>
    </source>
</evidence>
<feature type="domain" description="HTH merR-type" evidence="3">
    <location>
        <begin position="7"/>
        <end position="48"/>
    </location>
</feature>
<dbReference type="PANTHER" id="PTHR43540:SF1">
    <property type="entry name" value="ISOCHORISMATASE HYDROLASE"/>
    <property type="match status" value="1"/>
</dbReference>
<dbReference type="SUPFAM" id="SSF46955">
    <property type="entry name" value="Putative DNA-binding domain"/>
    <property type="match status" value="1"/>
</dbReference>
<dbReference type="Pfam" id="PF00376">
    <property type="entry name" value="MerR"/>
    <property type="match status" value="1"/>
</dbReference>
<dbReference type="Gene3D" id="3.40.50.850">
    <property type="entry name" value="Isochorismatase-like"/>
    <property type="match status" value="1"/>
</dbReference>
<dbReference type="Pfam" id="PF00857">
    <property type="entry name" value="Isochorismatase"/>
    <property type="match status" value="1"/>
</dbReference>
<keyword evidence="2" id="KW-0378">Hydrolase</keyword>
<dbReference type="InterPro" id="IPR036380">
    <property type="entry name" value="Isochorismatase-like_sf"/>
</dbReference>
<dbReference type="EMBL" id="JBDXSU010000002">
    <property type="protein sequence ID" value="MFB5189267.1"/>
    <property type="molecule type" value="Genomic_DNA"/>
</dbReference>
<dbReference type="InterPro" id="IPR000868">
    <property type="entry name" value="Isochorismatase-like_dom"/>
</dbReference>
<evidence type="ECO:0000256" key="2">
    <source>
        <dbReference type="ARBA" id="ARBA00022801"/>
    </source>
</evidence>
<proteinExistence type="inferred from homology"/>
<organism evidence="5 6">
    <name type="scientific">Alicyclobacillus fastidiosus</name>
    <dbReference type="NCBI Taxonomy" id="392011"/>
    <lineage>
        <taxon>Bacteria</taxon>
        <taxon>Bacillati</taxon>
        <taxon>Bacillota</taxon>
        <taxon>Bacilli</taxon>
        <taxon>Bacillales</taxon>
        <taxon>Alicyclobacillaceae</taxon>
        <taxon>Alicyclobacillus</taxon>
    </lineage>
</organism>
<protein>
    <submittedName>
        <fullName evidence="5">Isochorismatase family protein</fullName>
    </submittedName>
</protein>
<reference evidence="5 6" key="1">
    <citation type="journal article" date="2024" name="Int. J. Mol. Sci.">
        <title>Exploration of Alicyclobacillus spp. Genome in Search of Antibiotic Resistance.</title>
        <authorList>
            <person name="Bucka-Kolendo J."/>
            <person name="Kiousi D.E."/>
            <person name="Dekowska A."/>
            <person name="Mikolajczuk-Szczyrba A."/>
            <person name="Karadedos D.M."/>
            <person name="Michael P."/>
            <person name="Galanis A."/>
            <person name="Sokolowska B."/>
        </authorList>
    </citation>
    <scope>NUCLEOTIDE SEQUENCE [LARGE SCALE GENOMIC DNA]</scope>
    <source>
        <strain evidence="5 6">KKP 3000</strain>
    </source>
</reference>
<dbReference type="SUPFAM" id="SSF52499">
    <property type="entry name" value="Isochorismatase-like hydrolases"/>
    <property type="match status" value="1"/>
</dbReference>
<evidence type="ECO:0000259" key="4">
    <source>
        <dbReference type="Pfam" id="PF00857"/>
    </source>
</evidence>
<name>A0ABV5AAQ3_9BACL</name>
<sequence length="257" mass="28858">MVQRLLNISQAAKLLGVSSSTLRRLEQDGIVEGYGLKVIYTPGGQRRYLLDEIQQLFTREGFSGRLGFGKKPALLLRDLVIAFMDPNSRLAIEQEGQIEACKELIDLCMQKDIPVVFTRTVYEPGNAASEMWAKKFTSLNVLNERRWIDIHPELASYPFTMVIDTPYVTDFFKSPMDKFLAARQVDTVILAGVTTSGSIRATAVDAIQRGFRVIIPQEAVGDRNQSLQTTTLLDLNGRYADVMNVSQVVNYLQVFND</sequence>
<comment type="similarity">
    <text evidence="1">Belongs to the isochorismatase family.</text>
</comment>
<evidence type="ECO:0000313" key="6">
    <source>
        <dbReference type="Proteomes" id="UP001579974"/>
    </source>
</evidence>
<gene>
    <name evidence="5" type="ORF">KKP3000_002268</name>
</gene>